<dbReference type="InterPro" id="IPR041705">
    <property type="entry name" value="PIN_Sll0205"/>
</dbReference>
<reference evidence="2 3" key="1">
    <citation type="submission" date="2020-08" db="EMBL/GenBank/DDBJ databases">
        <title>Genomic Encyclopedia of Type Strains, Phase IV (KMG-IV): sequencing the most valuable type-strain genomes for metagenomic binning, comparative biology and taxonomic classification.</title>
        <authorList>
            <person name="Goeker M."/>
        </authorList>
    </citation>
    <scope>NUCLEOTIDE SEQUENCE [LARGE SCALE GENOMIC DNA]</scope>
    <source>
        <strain evidence="2 3">DSM 17455</strain>
    </source>
</reference>
<organism evidence="2 3">
    <name type="scientific">Aminobacter ciceronei</name>
    <dbReference type="NCBI Taxonomy" id="150723"/>
    <lineage>
        <taxon>Bacteria</taxon>
        <taxon>Pseudomonadati</taxon>
        <taxon>Pseudomonadota</taxon>
        <taxon>Alphaproteobacteria</taxon>
        <taxon>Hyphomicrobiales</taxon>
        <taxon>Phyllobacteriaceae</taxon>
        <taxon>Aminobacter</taxon>
    </lineage>
</organism>
<proteinExistence type="predicted"/>
<gene>
    <name evidence="2" type="ORF">HNQ97_001294</name>
</gene>
<protein>
    <submittedName>
        <fullName evidence="2">PIN domain nuclease of toxin-antitoxin system</fullName>
    </submittedName>
</protein>
<accession>A0ABR6C3R5</accession>
<dbReference type="Pfam" id="PF01850">
    <property type="entry name" value="PIN"/>
    <property type="match status" value="1"/>
</dbReference>
<sequence>MSGEAFLADTHVILWSINDDPRLRSAHRDILASSAIVYASAASVWEIAIKQSIGKLDVPTDFGFLLPRMQFTPLAITIEHAQKVTELPRHHGDPFDRLLIAQAQVEKLSILTADPAFACYDVALA</sequence>
<evidence type="ECO:0000313" key="2">
    <source>
        <dbReference type="EMBL" id="MBA9019303.1"/>
    </source>
</evidence>
<evidence type="ECO:0000313" key="3">
    <source>
        <dbReference type="Proteomes" id="UP000587524"/>
    </source>
</evidence>
<name>A0ABR6C3R5_9HYPH</name>
<dbReference type="Proteomes" id="UP000587524">
    <property type="component" value="Unassembled WGS sequence"/>
</dbReference>
<dbReference type="InterPro" id="IPR002716">
    <property type="entry name" value="PIN_dom"/>
</dbReference>
<dbReference type="PANTHER" id="PTHR36173">
    <property type="entry name" value="RIBONUCLEASE VAPC16-RELATED"/>
    <property type="match status" value="1"/>
</dbReference>
<keyword evidence="3" id="KW-1185">Reference proteome</keyword>
<dbReference type="CDD" id="cd09872">
    <property type="entry name" value="PIN_Sll0205-like"/>
    <property type="match status" value="1"/>
</dbReference>
<dbReference type="InterPro" id="IPR029060">
    <property type="entry name" value="PIN-like_dom_sf"/>
</dbReference>
<dbReference type="InterPro" id="IPR052919">
    <property type="entry name" value="TA_system_RNase"/>
</dbReference>
<dbReference type="PANTHER" id="PTHR36173:SF2">
    <property type="entry name" value="RIBONUCLEASE VAPC16"/>
    <property type="match status" value="1"/>
</dbReference>
<feature type="domain" description="PIN" evidence="1">
    <location>
        <begin position="8"/>
        <end position="118"/>
    </location>
</feature>
<dbReference type="EMBL" id="JACJHZ010000004">
    <property type="protein sequence ID" value="MBA9019303.1"/>
    <property type="molecule type" value="Genomic_DNA"/>
</dbReference>
<evidence type="ECO:0000259" key="1">
    <source>
        <dbReference type="Pfam" id="PF01850"/>
    </source>
</evidence>
<dbReference type="SUPFAM" id="SSF88723">
    <property type="entry name" value="PIN domain-like"/>
    <property type="match status" value="1"/>
</dbReference>
<dbReference type="Gene3D" id="3.40.50.1010">
    <property type="entry name" value="5'-nuclease"/>
    <property type="match status" value="1"/>
</dbReference>
<dbReference type="RefSeq" id="WP_182573681.1">
    <property type="nucleotide sequence ID" value="NZ_JACJHY010000004.1"/>
</dbReference>
<comment type="caution">
    <text evidence="2">The sequence shown here is derived from an EMBL/GenBank/DDBJ whole genome shotgun (WGS) entry which is preliminary data.</text>
</comment>